<evidence type="ECO:0000256" key="1">
    <source>
        <dbReference type="SAM" id="Phobius"/>
    </source>
</evidence>
<evidence type="ECO:0000313" key="2">
    <source>
        <dbReference type="EMBL" id="VDP56045.1"/>
    </source>
</evidence>
<name>A0A3P8FME8_9TREM</name>
<dbReference type="EMBL" id="UZAL01030885">
    <property type="protein sequence ID" value="VDP56045.1"/>
    <property type="molecule type" value="Genomic_DNA"/>
</dbReference>
<keyword evidence="3" id="KW-1185">Reference proteome</keyword>
<gene>
    <name evidence="2" type="ORF">SMTD_LOCUS10802</name>
</gene>
<dbReference type="AlphaFoldDB" id="A0A3P8FME8"/>
<keyword evidence="1" id="KW-1133">Transmembrane helix</keyword>
<keyword evidence="1" id="KW-0472">Membrane</keyword>
<accession>A0A3P8FME8</accession>
<dbReference type="Proteomes" id="UP000269396">
    <property type="component" value="Unassembled WGS sequence"/>
</dbReference>
<keyword evidence="1" id="KW-0812">Transmembrane</keyword>
<proteinExistence type="predicted"/>
<protein>
    <submittedName>
        <fullName evidence="2">Uncharacterized protein</fullName>
    </submittedName>
</protein>
<sequence>MSTLLLDFNLSKSVECVSTSDFILLIVVAAAAVVILLSSIIVSV</sequence>
<reference evidence="2" key="1">
    <citation type="submission" date="2018-11" db="EMBL/GenBank/DDBJ databases">
        <authorList>
            <consortium name="Pathogen Informatics"/>
        </authorList>
    </citation>
    <scope>NUCLEOTIDE SEQUENCE [LARGE SCALE GENOMIC DNA]</scope>
    <source>
        <strain evidence="2">Denwood</strain>
    </source>
</reference>
<organism evidence="2 3">
    <name type="scientific">Schistosoma mattheei</name>
    <dbReference type="NCBI Taxonomy" id="31246"/>
    <lineage>
        <taxon>Eukaryota</taxon>
        <taxon>Metazoa</taxon>
        <taxon>Spiralia</taxon>
        <taxon>Lophotrochozoa</taxon>
        <taxon>Platyhelminthes</taxon>
        <taxon>Trematoda</taxon>
        <taxon>Digenea</taxon>
        <taxon>Strigeidida</taxon>
        <taxon>Schistosomatoidea</taxon>
        <taxon>Schistosomatidae</taxon>
        <taxon>Schistosoma</taxon>
    </lineage>
</organism>
<feature type="transmembrane region" description="Helical" evidence="1">
    <location>
        <begin position="22"/>
        <end position="42"/>
    </location>
</feature>
<evidence type="ECO:0000313" key="3">
    <source>
        <dbReference type="Proteomes" id="UP000269396"/>
    </source>
</evidence>